<proteinExistence type="predicted"/>
<evidence type="ECO:0000256" key="1">
    <source>
        <dbReference type="ARBA" id="ARBA00023002"/>
    </source>
</evidence>
<keyword evidence="1" id="KW-0560">Oxidoreductase</keyword>
<protein>
    <recommendedName>
        <fullName evidence="3">NADP-dependent oxidoreductase domain-containing protein</fullName>
    </recommendedName>
</protein>
<dbReference type="InterPro" id="IPR023210">
    <property type="entry name" value="NADP_OxRdtase_dom"/>
</dbReference>
<organism evidence="4">
    <name type="scientific">Mantoniella antarctica</name>
    <dbReference type="NCBI Taxonomy" id="81844"/>
    <lineage>
        <taxon>Eukaryota</taxon>
        <taxon>Viridiplantae</taxon>
        <taxon>Chlorophyta</taxon>
        <taxon>Mamiellophyceae</taxon>
        <taxon>Mamiellales</taxon>
        <taxon>Mamiellaceae</taxon>
        <taxon>Mantoniella</taxon>
    </lineage>
</organism>
<dbReference type="InterPro" id="IPR036812">
    <property type="entry name" value="NAD(P)_OxRdtase_dom_sf"/>
</dbReference>
<feature type="region of interest" description="Disordered" evidence="2">
    <location>
        <begin position="16"/>
        <end position="69"/>
    </location>
</feature>
<gene>
    <name evidence="4" type="ORF">MANT1106_LOCUS19670</name>
</gene>
<dbReference type="GO" id="GO:0016491">
    <property type="term" value="F:oxidoreductase activity"/>
    <property type="evidence" value="ECO:0007669"/>
    <property type="project" value="UniProtKB-KW"/>
</dbReference>
<evidence type="ECO:0000259" key="3">
    <source>
        <dbReference type="Pfam" id="PF00248"/>
    </source>
</evidence>
<sequence length="422" mass="46202">MTTLALAPTLARPIAGSRRSDATVGGKKASLRSSMRARAIASDTPNTTGSAPAAQKPSPFGQPGERRKLGDSDLMVSECCLGTMTWGKQNTEKEAHEQLNFAVGDSGVNFIDTAEMYPIPTEAGTQGLTDKYIGNWLKRGSTRREDIVLATKVSGRSERITWLPRENNETPRVTRKQIMESVEFSLQRLNTDYIDLLQIHWPDRYVPLFGAKSYDACNVRADDVGFDEQLEAFDALIRQGKVRHMGVSNETSWGICEFARLSKLSGMPKLISVQNSYSLLVRGQFEADLAEVCSPGNANVGLMAYSPLAGGSLSGKYLDAGAEGPKGARFTMFPGYMERFNRSLTKEAVSAYVAVARDYGMSPSALALAFVRSRWFVTSTIIGATSMEQLGENIEAFNCEITEECLADIDAVYKKFKDPTTD</sequence>
<evidence type="ECO:0000313" key="4">
    <source>
        <dbReference type="EMBL" id="CAD8720458.1"/>
    </source>
</evidence>
<dbReference type="AlphaFoldDB" id="A0A7S0SYP4"/>
<dbReference type="PANTHER" id="PTHR43364">
    <property type="entry name" value="NADH-SPECIFIC METHYLGLYOXAL REDUCTASE-RELATED"/>
    <property type="match status" value="1"/>
</dbReference>
<dbReference type="SUPFAM" id="SSF51430">
    <property type="entry name" value="NAD(P)-linked oxidoreductase"/>
    <property type="match status" value="1"/>
</dbReference>
<dbReference type="PANTHER" id="PTHR43364:SF4">
    <property type="entry name" value="NAD(P)-LINKED OXIDOREDUCTASE SUPERFAMILY PROTEIN"/>
    <property type="match status" value="1"/>
</dbReference>
<dbReference type="Gene3D" id="3.20.20.100">
    <property type="entry name" value="NADP-dependent oxidoreductase domain"/>
    <property type="match status" value="1"/>
</dbReference>
<accession>A0A7S0SYP4</accession>
<dbReference type="Pfam" id="PF00248">
    <property type="entry name" value="Aldo_ket_red"/>
    <property type="match status" value="1"/>
</dbReference>
<dbReference type="EMBL" id="HBFC01033118">
    <property type="protein sequence ID" value="CAD8720458.1"/>
    <property type="molecule type" value="Transcribed_RNA"/>
</dbReference>
<dbReference type="CDD" id="cd19094">
    <property type="entry name" value="AKR_Tas-like"/>
    <property type="match status" value="1"/>
</dbReference>
<name>A0A7S0SYP4_9CHLO</name>
<feature type="domain" description="NADP-dependent oxidoreductase" evidence="3">
    <location>
        <begin position="80"/>
        <end position="413"/>
    </location>
</feature>
<reference evidence="4" key="1">
    <citation type="submission" date="2021-01" db="EMBL/GenBank/DDBJ databases">
        <authorList>
            <person name="Corre E."/>
            <person name="Pelletier E."/>
            <person name="Niang G."/>
            <person name="Scheremetjew M."/>
            <person name="Finn R."/>
            <person name="Kale V."/>
            <person name="Holt S."/>
            <person name="Cochrane G."/>
            <person name="Meng A."/>
            <person name="Brown T."/>
            <person name="Cohen L."/>
        </authorList>
    </citation>
    <scope>NUCLEOTIDE SEQUENCE</scope>
    <source>
        <strain evidence="4">SL-175</strain>
    </source>
</reference>
<evidence type="ECO:0000256" key="2">
    <source>
        <dbReference type="SAM" id="MobiDB-lite"/>
    </source>
</evidence>
<dbReference type="InterPro" id="IPR050523">
    <property type="entry name" value="AKR_Detox_Biosynth"/>
</dbReference>